<dbReference type="Proteomes" id="UP000829102">
    <property type="component" value="Segment"/>
</dbReference>
<gene>
    <name evidence="1" type="ORF">Loshitsa2_00017</name>
</gene>
<organism evidence="1 2">
    <name type="scientific">Erwinia phage Loshitsa2</name>
    <dbReference type="NCBI Taxonomy" id="2923254"/>
    <lineage>
        <taxon>Viruses</taxon>
        <taxon>Duplodnaviria</taxon>
        <taxon>Heunggongvirae</taxon>
        <taxon>Uroviricota</taxon>
        <taxon>Caudoviricetes</taxon>
        <taxon>Autographivirales</taxon>
        <taxon>Autoscriptoviridae</taxon>
        <taxon>Slopekvirinae</taxon>
        <taxon>Micantvirus</taxon>
        <taxon>Micantvirus loshitsa2</taxon>
    </lineage>
</organism>
<dbReference type="EMBL" id="OM513680">
    <property type="protein sequence ID" value="UNA01145.1"/>
    <property type="molecule type" value="Genomic_DNA"/>
</dbReference>
<accession>A0AAE9FMG6</accession>
<reference evidence="1 2" key="1">
    <citation type="journal article" date="2022" name="Arch. Virol.">
        <title>Two novel Erwinia amylovora bacteriophages, Loshitsa2 and Micant, isolated in Belarus.</title>
        <authorList>
            <person name="Besarab N.V."/>
            <person name="Letarov A.V."/>
            <person name="Kulikov E.E."/>
            <person name="Babenko V.V."/>
            <person name="Belalov I.S."/>
            <person name="Lagonenko A.L."/>
            <person name="Golomidova A.K."/>
            <person name="Evtushenkov A.N."/>
        </authorList>
    </citation>
    <scope>NUCLEOTIDE SEQUENCE [LARGE SCALE GENOMIC DNA]</scope>
</reference>
<proteinExistence type="predicted"/>
<name>A0AAE9FMG6_9CAUD</name>
<keyword evidence="2" id="KW-1185">Reference proteome</keyword>
<evidence type="ECO:0000313" key="2">
    <source>
        <dbReference type="Proteomes" id="UP000829102"/>
    </source>
</evidence>
<sequence>MTTRNMFRGVLQNRAIDGHRAPAWATAVTRSNGNWYFEETPHQRPLDRFQLAGSGATRQYTQRTIKGYDYYYDLPALAQVAPAVPPAPAPVKLPPAVSVVVTQAYVDHRENRDSYFKRGDEVHISERQRQYYVVRDGKNLGGSKADGSPQEHGSCDPDWVAQFLNNGGFVPLDEALPAAPESGLYLSSTGRRKLRVVLNRPQRDIFPNDEGNVQFKIDNVYSTVRLSAETARDLASDLYRMARQLEKDNK</sequence>
<protein>
    <submittedName>
        <fullName evidence="1">Uncharacterized protein</fullName>
    </submittedName>
</protein>
<evidence type="ECO:0000313" key="1">
    <source>
        <dbReference type="EMBL" id="UNA01145.1"/>
    </source>
</evidence>